<comment type="subunit">
    <text evidence="10 11">F-type ATPases have 2 components, CF(1) - the catalytic core - and CF(0) - the membrane proton channel. CF(1) has five subunits: alpha(3), beta(3), gamma(1), delta(1), epsilon(1). CF(0) has three main subunits: a, b and c.</text>
</comment>
<evidence type="ECO:0000256" key="10">
    <source>
        <dbReference type="HAMAP-Rule" id="MF_00530"/>
    </source>
</evidence>
<reference evidence="14 15" key="1">
    <citation type="submission" date="2015-11" db="EMBL/GenBank/DDBJ databases">
        <title>Draft genome sequence of Paramesorhizobium deserti A-3-E, a strain highly resistant to diverse beta-lactam antibiotics.</title>
        <authorList>
            <person name="Lv R."/>
            <person name="Yang X."/>
            <person name="Fang N."/>
            <person name="Guo J."/>
            <person name="Luo X."/>
            <person name="Peng F."/>
            <person name="Yang R."/>
            <person name="Cui Y."/>
            <person name="Fang C."/>
            <person name="Song Y."/>
        </authorList>
    </citation>
    <scope>NUCLEOTIDE SEQUENCE [LARGE SCALE GENOMIC DNA]</scope>
    <source>
        <strain evidence="14 15">A-3-E</strain>
    </source>
</reference>
<dbReference type="Gene3D" id="2.60.15.10">
    <property type="entry name" value="F0F1 ATP synthase delta/epsilon subunit, N-terminal"/>
    <property type="match status" value="1"/>
</dbReference>
<keyword evidence="7 10" id="KW-0472">Membrane</keyword>
<dbReference type="InterPro" id="IPR036771">
    <property type="entry name" value="ATPsynth_dsu/esu_N"/>
</dbReference>
<evidence type="ECO:0000256" key="6">
    <source>
        <dbReference type="ARBA" id="ARBA00023065"/>
    </source>
</evidence>
<dbReference type="SUPFAM" id="SSF51344">
    <property type="entry name" value="Epsilon subunit of F1F0-ATP synthase N-terminal domain"/>
    <property type="match status" value="1"/>
</dbReference>
<evidence type="ECO:0000256" key="12">
    <source>
        <dbReference type="SAM" id="Coils"/>
    </source>
</evidence>
<dbReference type="OrthoDB" id="9799969at2"/>
<evidence type="ECO:0000313" key="14">
    <source>
        <dbReference type="EMBL" id="KXF76310.1"/>
    </source>
</evidence>
<dbReference type="Pfam" id="PF02823">
    <property type="entry name" value="ATP-synt_DE_N"/>
    <property type="match status" value="1"/>
</dbReference>
<evidence type="ECO:0000256" key="3">
    <source>
        <dbReference type="ARBA" id="ARBA00005712"/>
    </source>
</evidence>
<dbReference type="HAMAP" id="MF_00530">
    <property type="entry name" value="ATP_synth_epsil_bac"/>
    <property type="match status" value="1"/>
</dbReference>
<keyword evidence="4 10" id="KW-0813">Transport</keyword>
<dbReference type="RefSeq" id="WP_068883231.1">
    <property type="nucleotide sequence ID" value="NZ_LNTU01000034.1"/>
</dbReference>
<comment type="caution">
    <text evidence="14">The sequence shown here is derived from an EMBL/GenBank/DDBJ whole genome shotgun (WGS) entry which is preliminary data.</text>
</comment>
<comment type="function">
    <text evidence="1 10">Produces ATP from ADP in the presence of a proton gradient across the membrane.</text>
</comment>
<organism evidence="14 15">
    <name type="scientific">Paramesorhizobium deserti</name>
    <dbReference type="NCBI Taxonomy" id="1494590"/>
    <lineage>
        <taxon>Bacteria</taxon>
        <taxon>Pseudomonadati</taxon>
        <taxon>Pseudomonadota</taxon>
        <taxon>Alphaproteobacteria</taxon>
        <taxon>Hyphomicrobiales</taxon>
        <taxon>Phyllobacteriaceae</taxon>
        <taxon>Paramesorhizobium</taxon>
    </lineage>
</organism>
<evidence type="ECO:0000256" key="8">
    <source>
        <dbReference type="ARBA" id="ARBA00023196"/>
    </source>
</evidence>
<evidence type="ECO:0000256" key="7">
    <source>
        <dbReference type="ARBA" id="ARBA00023136"/>
    </source>
</evidence>
<name>A0A135HSZ3_9HYPH</name>
<dbReference type="STRING" id="1494590.ATN84_15615"/>
<keyword evidence="10" id="KW-1003">Cell membrane</keyword>
<dbReference type="NCBIfam" id="NF001851">
    <property type="entry name" value="PRK00571.2-4"/>
    <property type="match status" value="1"/>
</dbReference>
<evidence type="ECO:0000313" key="15">
    <source>
        <dbReference type="Proteomes" id="UP000070107"/>
    </source>
</evidence>
<keyword evidence="9 10" id="KW-0066">ATP synthesis</keyword>
<dbReference type="NCBIfam" id="TIGR01216">
    <property type="entry name" value="ATP_synt_epsi"/>
    <property type="match status" value="1"/>
</dbReference>
<comment type="subcellular location">
    <subcellularLocation>
        <location evidence="10">Cell membrane</location>
        <topology evidence="10">Peripheral membrane protein</topology>
    </subcellularLocation>
    <subcellularLocation>
        <location evidence="2">Endomembrane system</location>
        <topology evidence="2">Peripheral membrane protein</topology>
    </subcellularLocation>
</comment>
<evidence type="ECO:0000259" key="13">
    <source>
        <dbReference type="Pfam" id="PF02823"/>
    </source>
</evidence>
<proteinExistence type="inferred from homology"/>
<keyword evidence="8 10" id="KW-0139">CF(1)</keyword>
<evidence type="ECO:0000256" key="5">
    <source>
        <dbReference type="ARBA" id="ARBA00022781"/>
    </source>
</evidence>
<accession>A0A135HSZ3</accession>
<gene>
    <name evidence="10" type="primary">atpC</name>
    <name evidence="14" type="ORF">ATN84_15615</name>
</gene>
<dbReference type="GO" id="GO:0005524">
    <property type="term" value="F:ATP binding"/>
    <property type="evidence" value="ECO:0007669"/>
    <property type="project" value="UniProtKB-UniRule"/>
</dbReference>
<dbReference type="Proteomes" id="UP000070107">
    <property type="component" value="Unassembled WGS sequence"/>
</dbReference>
<keyword evidence="12" id="KW-0175">Coiled coil</keyword>
<keyword evidence="15" id="KW-1185">Reference proteome</keyword>
<keyword evidence="6 10" id="KW-0406">Ion transport</keyword>
<dbReference type="PANTHER" id="PTHR13822">
    <property type="entry name" value="ATP SYNTHASE DELTA/EPSILON CHAIN"/>
    <property type="match status" value="1"/>
</dbReference>
<dbReference type="AlphaFoldDB" id="A0A135HSZ3"/>
<protein>
    <recommendedName>
        <fullName evidence="10">ATP synthase epsilon chain</fullName>
    </recommendedName>
    <alternativeName>
        <fullName evidence="10">ATP synthase F1 sector epsilon subunit</fullName>
    </alternativeName>
    <alternativeName>
        <fullName evidence="10">F-ATPase epsilon subunit</fullName>
    </alternativeName>
</protein>
<comment type="similarity">
    <text evidence="3 10 11">Belongs to the ATPase epsilon chain family.</text>
</comment>
<evidence type="ECO:0000256" key="11">
    <source>
        <dbReference type="RuleBase" id="RU003656"/>
    </source>
</evidence>
<dbReference type="InterPro" id="IPR020546">
    <property type="entry name" value="ATP_synth_F1_dsu/esu_N"/>
</dbReference>
<feature type="coiled-coil region" evidence="12">
    <location>
        <begin position="92"/>
        <end position="119"/>
    </location>
</feature>
<dbReference type="GO" id="GO:0012505">
    <property type="term" value="C:endomembrane system"/>
    <property type="evidence" value="ECO:0007669"/>
    <property type="project" value="UniProtKB-SubCell"/>
</dbReference>
<evidence type="ECO:0000256" key="2">
    <source>
        <dbReference type="ARBA" id="ARBA00004184"/>
    </source>
</evidence>
<dbReference type="GO" id="GO:0005886">
    <property type="term" value="C:plasma membrane"/>
    <property type="evidence" value="ECO:0007669"/>
    <property type="project" value="UniProtKB-SubCell"/>
</dbReference>
<evidence type="ECO:0000256" key="1">
    <source>
        <dbReference type="ARBA" id="ARBA00003543"/>
    </source>
</evidence>
<feature type="domain" description="ATP synthase F1 complex delta/epsilon subunit N-terminal" evidence="13">
    <location>
        <begin position="5"/>
        <end position="84"/>
    </location>
</feature>
<dbReference type="CDD" id="cd12152">
    <property type="entry name" value="F1-ATPase_delta"/>
    <property type="match status" value="1"/>
</dbReference>
<keyword evidence="5 10" id="KW-0375">Hydrogen ion transport</keyword>
<evidence type="ECO:0000256" key="4">
    <source>
        <dbReference type="ARBA" id="ARBA00022448"/>
    </source>
</evidence>
<dbReference type="PANTHER" id="PTHR13822:SF10">
    <property type="entry name" value="ATP SYNTHASE EPSILON CHAIN, CHLOROPLASTIC"/>
    <property type="match status" value="1"/>
</dbReference>
<dbReference type="EMBL" id="LNTU01000034">
    <property type="protein sequence ID" value="KXF76310.1"/>
    <property type="molecule type" value="Genomic_DNA"/>
</dbReference>
<dbReference type="GO" id="GO:0045259">
    <property type="term" value="C:proton-transporting ATP synthase complex"/>
    <property type="evidence" value="ECO:0007669"/>
    <property type="project" value="UniProtKB-KW"/>
</dbReference>
<dbReference type="InterPro" id="IPR001469">
    <property type="entry name" value="ATP_synth_F1_dsu/esu"/>
</dbReference>
<sequence>MAEAFHFELVSPERLLLSAEITEVVIPGSEGYLTVMARHAPLMSTIKPGVIRVRQPDGKEDSYVVFGGFADISPEGCTILAESAVHVDDLNREELQRRIQDAREDLADATSHEQRTKAEQFLHQLMTLEGSVLPA</sequence>
<evidence type="ECO:0000256" key="9">
    <source>
        <dbReference type="ARBA" id="ARBA00023310"/>
    </source>
</evidence>
<dbReference type="GO" id="GO:0046933">
    <property type="term" value="F:proton-transporting ATP synthase activity, rotational mechanism"/>
    <property type="evidence" value="ECO:0007669"/>
    <property type="project" value="UniProtKB-UniRule"/>
</dbReference>